<proteinExistence type="inferred from homology"/>
<dbReference type="Gene3D" id="3.40.50.1220">
    <property type="entry name" value="TPP-binding domain"/>
    <property type="match status" value="1"/>
</dbReference>
<evidence type="ECO:0000256" key="2">
    <source>
        <dbReference type="ARBA" id="ARBA00023027"/>
    </source>
</evidence>
<dbReference type="Proteomes" id="UP001593940">
    <property type="component" value="Unassembled WGS sequence"/>
</dbReference>
<organism evidence="6 7">
    <name type="scientific">Microvirga arabica</name>
    <dbReference type="NCBI Taxonomy" id="1128671"/>
    <lineage>
        <taxon>Bacteria</taxon>
        <taxon>Pseudomonadati</taxon>
        <taxon>Pseudomonadota</taxon>
        <taxon>Alphaproteobacteria</taxon>
        <taxon>Hyphomicrobiales</taxon>
        <taxon>Methylobacteriaceae</taxon>
        <taxon>Microvirga</taxon>
    </lineage>
</organism>
<comment type="caution">
    <text evidence="3">Lacks conserved residue(s) required for the propagation of feature annotation.</text>
</comment>
<feature type="binding site" evidence="3">
    <location>
        <begin position="90"/>
        <end position="93"/>
    </location>
    <ligand>
        <name>NAD(+)</name>
        <dbReference type="ChEBI" id="CHEBI:57540"/>
    </ligand>
</feature>
<keyword evidence="3" id="KW-0963">Cytoplasm</keyword>
<dbReference type="Gene3D" id="3.30.1600.10">
    <property type="entry name" value="SIR2/SIRT2 'Small Domain"/>
    <property type="match status" value="1"/>
</dbReference>
<dbReference type="Pfam" id="PF02146">
    <property type="entry name" value="SIR2"/>
    <property type="match status" value="1"/>
</dbReference>
<evidence type="ECO:0000256" key="4">
    <source>
        <dbReference type="PROSITE-ProRule" id="PRU00236"/>
    </source>
</evidence>
<comment type="subcellular location">
    <subcellularLocation>
        <location evidence="3">Cytoplasm</location>
    </subcellularLocation>
</comment>
<feature type="binding site" evidence="4">
    <location>
        <position position="140"/>
    </location>
    <ligand>
        <name>Zn(2+)</name>
        <dbReference type="ChEBI" id="CHEBI:29105"/>
    </ligand>
</feature>
<evidence type="ECO:0000259" key="5">
    <source>
        <dbReference type="PROSITE" id="PS50305"/>
    </source>
</evidence>
<feature type="binding site" evidence="3">
    <location>
        <position position="52"/>
    </location>
    <ligand>
        <name>substrate</name>
    </ligand>
</feature>
<feature type="binding site" evidence="3 4">
    <location>
        <position position="116"/>
    </location>
    <ligand>
        <name>Zn(2+)</name>
        <dbReference type="ChEBI" id="CHEBI:29105"/>
    </ligand>
</feature>
<sequence length="251" mass="27086">MKIFALTGAGASAESGLGTFRDKDGLWSRFDPMKLATPEAFAHNPDEVHAFYNMRRQNLLSAEPNAAHRALARLEGSLTERGGSLFLCTQNIDDLHERAGSQRVVHMHGELLKARCTACGGTMSWHEDLSVEVPCPSCRCSGGLRPHVVWFGEMPLEMDAIYDALLGADLFVAIGTSGSVYPAAGFVSEARGHGIRTCEINLEPSDNARQFDEGRYGPASEVVPAWVEQLLSSRSSSDQGGFTAPGPSHPK</sequence>
<comment type="similarity">
    <text evidence="3">Belongs to the sirtuin family. Class III subfamily.</text>
</comment>
<dbReference type="InterPro" id="IPR026591">
    <property type="entry name" value="Sirtuin_cat_small_dom_sf"/>
</dbReference>
<dbReference type="PROSITE" id="PS50305">
    <property type="entry name" value="SIRTUIN"/>
    <property type="match status" value="1"/>
</dbReference>
<dbReference type="InterPro" id="IPR003000">
    <property type="entry name" value="Sirtuin"/>
</dbReference>
<feature type="binding site" evidence="3">
    <location>
        <begin position="8"/>
        <end position="27"/>
    </location>
    <ligand>
        <name>NAD(+)</name>
        <dbReference type="ChEBI" id="CHEBI:57540"/>
    </ligand>
</feature>
<feature type="binding site" evidence="3">
    <location>
        <position position="138"/>
    </location>
    <ligand>
        <name>Zn(2+)</name>
        <dbReference type="ChEBI" id="CHEBI:29105"/>
    </ligand>
</feature>
<dbReference type="PANTHER" id="PTHR11085">
    <property type="entry name" value="NAD-DEPENDENT PROTEIN DEACYLASE SIRTUIN-5, MITOCHONDRIAL-RELATED"/>
    <property type="match status" value="1"/>
</dbReference>
<evidence type="ECO:0000256" key="3">
    <source>
        <dbReference type="HAMAP-Rule" id="MF_01121"/>
    </source>
</evidence>
<comment type="caution">
    <text evidence="6">The sequence shown here is derived from an EMBL/GenBank/DDBJ whole genome shotgun (WGS) entry which is preliminary data.</text>
</comment>
<dbReference type="InterPro" id="IPR027546">
    <property type="entry name" value="Sirtuin_class_III"/>
</dbReference>
<keyword evidence="7" id="KW-1185">Reference proteome</keyword>
<feature type="binding site" evidence="3">
    <location>
        <position position="55"/>
    </location>
    <ligand>
        <name>substrate</name>
    </ligand>
</feature>
<gene>
    <name evidence="3" type="primary">cobB</name>
    <name evidence="6" type="ORF">ACETIH_26745</name>
</gene>
<evidence type="ECO:0000313" key="7">
    <source>
        <dbReference type="Proteomes" id="UP001593940"/>
    </source>
</evidence>
<dbReference type="HAMAP" id="MF_01121">
    <property type="entry name" value="Sirtuin_ClassIII"/>
    <property type="match status" value="1"/>
</dbReference>
<feature type="active site" description="Proton acceptor" evidence="3 4">
    <location>
        <position position="108"/>
    </location>
</feature>
<protein>
    <recommendedName>
        <fullName evidence="3">NAD-dependent protein deacylase</fullName>
        <ecNumber evidence="3">2.3.1.286</ecNumber>
    </recommendedName>
    <alternativeName>
        <fullName evidence="3">Regulatory protein SIR2 homolog</fullName>
    </alternativeName>
</protein>
<dbReference type="InterPro" id="IPR026590">
    <property type="entry name" value="Ssirtuin_cat_dom"/>
</dbReference>
<comment type="catalytic activity">
    <reaction evidence="3">
        <text>N(6)-acetyl-L-lysyl-[protein] + NAD(+) + H2O = 2''-O-acetyl-ADP-D-ribose + nicotinamide + L-lysyl-[protein]</text>
        <dbReference type="Rhea" id="RHEA:43636"/>
        <dbReference type="Rhea" id="RHEA-COMP:9752"/>
        <dbReference type="Rhea" id="RHEA-COMP:10731"/>
        <dbReference type="ChEBI" id="CHEBI:15377"/>
        <dbReference type="ChEBI" id="CHEBI:17154"/>
        <dbReference type="ChEBI" id="CHEBI:29969"/>
        <dbReference type="ChEBI" id="CHEBI:57540"/>
        <dbReference type="ChEBI" id="CHEBI:61930"/>
        <dbReference type="ChEBI" id="CHEBI:83767"/>
        <dbReference type="EC" id="2.3.1.286"/>
    </reaction>
</comment>
<evidence type="ECO:0000256" key="1">
    <source>
        <dbReference type="ARBA" id="ARBA00022679"/>
    </source>
</evidence>
<reference evidence="6 7" key="1">
    <citation type="submission" date="2024-09" db="EMBL/GenBank/DDBJ databases">
        <title>Nodulacao em especies de Leguminosae Basais da Amazonia e Caracterizacao dos Rizobios e Bacterias Associadas aos Nodulos.</title>
        <authorList>
            <person name="Jambeiro I.C.A."/>
            <person name="Lopes I.S."/>
            <person name="Aguiar E.R.G.R."/>
            <person name="Santos A.F.J."/>
            <person name="Dos Santos J.M.F."/>
            <person name="Gross E."/>
        </authorList>
    </citation>
    <scope>NUCLEOTIDE SEQUENCE [LARGE SCALE GENOMIC DNA]</scope>
    <source>
        <strain evidence="6 7">BRUESC1165</strain>
    </source>
</reference>
<keyword evidence="3 4" id="KW-0862">Zinc</keyword>
<dbReference type="CDD" id="cd01412">
    <property type="entry name" value="SIRT5_Af1_CobB"/>
    <property type="match status" value="1"/>
</dbReference>
<dbReference type="InterPro" id="IPR050134">
    <property type="entry name" value="NAD-dep_sirtuin_deacylases"/>
</dbReference>
<comment type="domain">
    <text evidence="3">2 residues (Tyr-52 and Arg-55) present in a large hydrophobic pocket are probably involved in substrate specificity. They are important for desuccinylation activity, but dispensable for deacetylation activity.</text>
</comment>
<feature type="binding site" evidence="3 4">
    <location>
        <position position="135"/>
    </location>
    <ligand>
        <name>Zn(2+)</name>
        <dbReference type="ChEBI" id="CHEBI:29105"/>
    </ligand>
</feature>
<dbReference type="EC" id="2.3.1.286" evidence="3"/>
<dbReference type="InterPro" id="IPR029035">
    <property type="entry name" value="DHS-like_NAD/FAD-binding_dom"/>
</dbReference>
<keyword evidence="3 4" id="KW-0479">Metal-binding</keyword>
<dbReference type="SUPFAM" id="SSF52467">
    <property type="entry name" value="DHS-like NAD/FAD-binding domain"/>
    <property type="match status" value="1"/>
</dbReference>
<evidence type="ECO:0000313" key="6">
    <source>
        <dbReference type="EMBL" id="MFC1460239.1"/>
    </source>
</evidence>
<dbReference type="EMBL" id="JBHOMY010000121">
    <property type="protein sequence ID" value="MFC1460239.1"/>
    <property type="molecule type" value="Genomic_DNA"/>
</dbReference>
<feature type="binding site" evidence="3 4">
    <location>
        <position position="119"/>
    </location>
    <ligand>
        <name>Zn(2+)</name>
        <dbReference type="ChEBI" id="CHEBI:29105"/>
    </ligand>
</feature>
<comment type="catalytic activity">
    <reaction evidence="3">
        <text>N(6)-succinyl-L-lysyl-[protein] + NAD(+) + H2O = 2''-O-succinyl-ADP-D-ribose + nicotinamide + L-lysyl-[protein]</text>
        <dbReference type="Rhea" id="RHEA:47668"/>
        <dbReference type="Rhea" id="RHEA-COMP:9752"/>
        <dbReference type="Rhea" id="RHEA-COMP:11877"/>
        <dbReference type="ChEBI" id="CHEBI:15377"/>
        <dbReference type="ChEBI" id="CHEBI:17154"/>
        <dbReference type="ChEBI" id="CHEBI:29969"/>
        <dbReference type="ChEBI" id="CHEBI:57540"/>
        <dbReference type="ChEBI" id="CHEBI:87830"/>
        <dbReference type="ChEBI" id="CHEBI:87832"/>
    </reaction>
</comment>
<feature type="domain" description="Deacetylase sirtuin-type" evidence="5">
    <location>
        <begin position="1"/>
        <end position="233"/>
    </location>
</feature>
<dbReference type="RefSeq" id="WP_377031529.1">
    <property type="nucleotide sequence ID" value="NZ_JBHOMY010000121.1"/>
</dbReference>
<comment type="function">
    <text evidence="3">NAD-dependent lysine deacetylase and desuccinylase that specifically removes acetyl and succinyl groups on target proteins. Modulates the activities of several proteins which are inactive in their acylated form.</text>
</comment>
<name>A0ABV6YG38_9HYPH</name>
<feature type="binding site" evidence="3">
    <location>
        <position position="219"/>
    </location>
    <ligand>
        <name>NAD(+)</name>
        <dbReference type="ChEBI" id="CHEBI:57540"/>
    </ligand>
</feature>
<keyword evidence="1 6" id="KW-0808">Transferase</keyword>
<comment type="cofactor">
    <cofactor evidence="3">
        <name>Zn(2+)</name>
        <dbReference type="ChEBI" id="CHEBI:29105"/>
    </cofactor>
    <text evidence="3">Binds 1 zinc ion per subunit.</text>
</comment>
<feature type="binding site" evidence="3">
    <location>
        <begin position="175"/>
        <end position="177"/>
    </location>
    <ligand>
        <name>NAD(+)</name>
        <dbReference type="ChEBI" id="CHEBI:57540"/>
    </ligand>
</feature>
<keyword evidence="2 3" id="KW-0520">NAD</keyword>
<dbReference type="PANTHER" id="PTHR11085:SF4">
    <property type="entry name" value="NAD-DEPENDENT PROTEIN DEACYLASE"/>
    <property type="match status" value="1"/>
</dbReference>
<dbReference type="GO" id="GO:0034979">
    <property type="term" value="F:NAD-dependent protein lysine deacetylase activity"/>
    <property type="evidence" value="ECO:0007669"/>
    <property type="project" value="UniProtKB-EC"/>
</dbReference>
<keyword evidence="6" id="KW-0012">Acyltransferase</keyword>
<accession>A0ABV6YG38</accession>